<comment type="caution">
    <text evidence="9">The sequence shown here is derived from an EMBL/GenBank/DDBJ whole genome shotgun (WGS) entry which is preliminary data.</text>
</comment>
<dbReference type="InterPro" id="IPR045864">
    <property type="entry name" value="aa-tRNA-synth_II/BPL/LPL"/>
</dbReference>
<dbReference type="PANTHER" id="PTHR22594:SF5">
    <property type="entry name" value="ASPARTATE--TRNA LIGASE, MITOCHONDRIAL"/>
    <property type="match status" value="1"/>
</dbReference>
<organism evidence="9 10">
    <name type="scientific">Desulfocucumis palustris</name>
    <dbReference type="NCBI Taxonomy" id="1898651"/>
    <lineage>
        <taxon>Bacteria</taxon>
        <taxon>Bacillati</taxon>
        <taxon>Bacillota</taxon>
        <taxon>Clostridia</taxon>
        <taxon>Eubacteriales</taxon>
        <taxon>Desulfocucumaceae</taxon>
        <taxon>Desulfocucumis</taxon>
    </lineage>
</organism>
<feature type="site" description="Important for tRNA non-discrimination" evidence="7">
    <location>
        <position position="38"/>
    </location>
</feature>
<dbReference type="Proteomes" id="UP000239549">
    <property type="component" value="Unassembled WGS sequence"/>
</dbReference>
<evidence type="ECO:0000256" key="1">
    <source>
        <dbReference type="ARBA" id="ARBA00006303"/>
    </source>
</evidence>
<evidence type="ECO:0000313" key="9">
    <source>
        <dbReference type="EMBL" id="GBF34262.1"/>
    </source>
</evidence>
<dbReference type="RefSeq" id="WP_104372542.1">
    <property type="nucleotide sequence ID" value="NZ_BFAV01000130.1"/>
</dbReference>
<dbReference type="Pfam" id="PF02938">
    <property type="entry name" value="GAD"/>
    <property type="match status" value="1"/>
</dbReference>
<reference evidence="10" key="1">
    <citation type="submission" date="2018-02" db="EMBL/GenBank/DDBJ databases">
        <title>Genome sequence of Desulfocucumis palustris strain NAW-5.</title>
        <authorList>
            <person name="Watanabe M."/>
            <person name="Kojima H."/>
            <person name="Fukui M."/>
        </authorList>
    </citation>
    <scope>NUCLEOTIDE SEQUENCE [LARGE SCALE GENOMIC DNA]</scope>
    <source>
        <strain evidence="10">NAW-5</strain>
    </source>
</reference>
<keyword evidence="2 7" id="KW-0436">Ligase</keyword>
<evidence type="ECO:0000259" key="8">
    <source>
        <dbReference type="PROSITE" id="PS50862"/>
    </source>
</evidence>
<evidence type="ECO:0000256" key="4">
    <source>
        <dbReference type="ARBA" id="ARBA00022840"/>
    </source>
</evidence>
<dbReference type="InterPro" id="IPR047090">
    <property type="entry name" value="AspRS_core"/>
</dbReference>
<gene>
    <name evidence="7" type="primary">aspS</name>
    <name evidence="9" type="ORF">DCCM_3374</name>
</gene>
<dbReference type="NCBIfam" id="TIGR00459">
    <property type="entry name" value="aspS_bact"/>
    <property type="match status" value="1"/>
</dbReference>
<feature type="binding site" evidence="7">
    <location>
        <position position="228"/>
    </location>
    <ligand>
        <name>L-aspartate</name>
        <dbReference type="ChEBI" id="CHEBI:29991"/>
    </ligand>
</feature>
<accession>A0A2L2XDP8</accession>
<dbReference type="GO" id="GO:0003676">
    <property type="term" value="F:nucleic acid binding"/>
    <property type="evidence" value="ECO:0007669"/>
    <property type="project" value="InterPro"/>
</dbReference>
<dbReference type="GO" id="GO:0006422">
    <property type="term" value="P:aspartyl-tRNA aminoacylation"/>
    <property type="evidence" value="ECO:0007669"/>
    <property type="project" value="UniProtKB-UniRule"/>
</dbReference>
<keyword evidence="3 7" id="KW-0547">Nucleotide-binding</keyword>
<dbReference type="SUPFAM" id="SSF55681">
    <property type="entry name" value="Class II aaRS and biotin synthetases"/>
    <property type="match status" value="1"/>
</dbReference>
<dbReference type="Gene3D" id="3.30.930.10">
    <property type="entry name" value="Bira Bifunctional Protein, Domain 2"/>
    <property type="match status" value="1"/>
</dbReference>
<evidence type="ECO:0000256" key="5">
    <source>
        <dbReference type="ARBA" id="ARBA00022917"/>
    </source>
</evidence>
<dbReference type="Pfam" id="PF01336">
    <property type="entry name" value="tRNA_anti-codon"/>
    <property type="match status" value="1"/>
</dbReference>
<comment type="function">
    <text evidence="7">Aspartyl-tRNA synthetase with relaxed tRNA specificity since it is able to aspartylate not only its cognate tRNA(Asp) but also tRNA(Asn). Reaction proceeds in two steps: L-aspartate is first activated by ATP to form Asp-AMP and then transferred to the acceptor end of tRNA(Asp/Asn).</text>
</comment>
<comment type="catalytic activity">
    <reaction evidence="7">
        <text>tRNA(Asx) + L-aspartate + ATP = L-aspartyl-tRNA(Asx) + AMP + diphosphate</text>
        <dbReference type="Rhea" id="RHEA:18349"/>
        <dbReference type="Rhea" id="RHEA-COMP:9710"/>
        <dbReference type="Rhea" id="RHEA-COMP:9711"/>
        <dbReference type="ChEBI" id="CHEBI:29991"/>
        <dbReference type="ChEBI" id="CHEBI:30616"/>
        <dbReference type="ChEBI" id="CHEBI:33019"/>
        <dbReference type="ChEBI" id="CHEBI:78442"/>
        <dbReference type="ChEBI" id="CHEBI:78516"/>
        <dbReference type="ChEBI" id="CHEBI:456215"/>
        <dbReference type="EC" id="6.1.1.23"/>
    </reaction>
</comment>
<dbReference type="InterPro" id="IPR004365">
    <property type="entry name" value="NA-bd_OB_tRNA"/>
</dbReference>
<keyword evidence="10" id="KW-1185">Reference proteome</keyword>
<dbReference type="PANTHER" id="PTHR22594">
    <property type="entry name" value="ASPARTYL/LYSYL-TRNA SYNTHETASE"/>
    <property type="match status" value="1"/>
</dbReference>
<dbReference type="GO" id="GO:0005524">
    <property type="term" value="F:ATP binding"/>
    <property type="evidence" value="ECO:0007669"/>
    <property type="project" value="UniProtKB-UniRule"/>
</dbReference>
<feature type="binding site" evidence="7">
    <location>
        <position position="496"/>
    </location>
    <ligand>
        <name>L-aspartate</name>
        <dbReference type="ChEBI" id="CHEBI:29991"/>
    </ligand>
</feature>
<dbReference type="CDD" id="cd00777">
    <property type="entry name" value="AspRS_core"/>
    <property type="match status" value="1"/>
</dbReference>
<feature type="binding site" evidence="7">
    <location>
        <begin position="541"/>
        <end position="544"/>
    </location>
    <ligand>
        <name>ATP</name>
        <dbReference type="ChEBI" id="CHEBI:30616"/>
    </ligand>
</feature>
<dbReference type="InterPro" id="IPR004364">
    <property type="entry name" value="Aa-tRNA-synt_II"/>
</dbReference>
<proteinExistence type="inferred from homology"/>
<dbReference type="InterPro" id="IPR002312">
    <property type="entry name" value="Asp/Asn-tRNA-synth_IIb"/>
</dbReference>
<dbReference type="HAMAP" id="MF_00044">
    <property type="entry name" value="Asp_tRNA_synth_type1"/>
    <property type="match status" value="1"/>
</dbReference>
<dbReference type="Pfam" id="PF00152">
    <property type="entry name" value="tRNA-synt_2"/>
    <property type="match status" value="1"/>
</dbReference>
<dbReference type="GO" id="GO:0016740">
    <property type="term" value="F:transferase activity"/>
    <property type="evidence" value="ECO:0007669"/>
    <property type="project" value="UniProtKB-ARBA"/>
</dbReference>
<keyword evidence="6 7" id="KW-0030">Aminoacyl-tRNA synthetase</keyword>
<keyword evidence="5 7" id="KW-0648">Protein biosynthesis</keyword>
<feature type="binding site" evidence="7">
    <location>
        <begin position="228"/>
        <end position="230"/>
    </location>
    <ligand>
        <name>ATP</name>
        <dbReference type="ChEBI" id="CHEBI:30616"/>
    </ligand>
</feature>
<dbReference type="SUPFAM" id="SSF50249">
    <property type="entry name" value="Nucleic acid-binding proteins"/>
    <property type="match status" value="1"/>
</dbReference>
<dbReference type="InterPro" id="IPR004115">
    <property type="entry name" value="GAD-like_sf"/>
</dbReference>
<feature type="region of interest" description="Aspartate" evidence="7">
    <location>
        <begin position="206"/>
        <end position="209"/>
    </location>
</feature>
<comment type="subunit">
    <text evidence="7">Homodimer.</text>
</comment>
<dbReference type="InterPro" id="IPR004524">
    <property type="entry name" value="Asp-tRNA-ligase_1"/>
</dbReference>
<dbReference type="Gene3D" id="2.40.50.140">
    <property type="entry name" value="Nucleic acid-binding proteins"/>
    <property type="match status" value="1"/>
</dbReference>
<sequence>MSENMGGLKRTHMCGALRPENVGQRVVLMGWVQKRRDHGGLIFVDLRDRSGLVQVVFSPDSSAESFAKAGGVRNEYVLAVEGKVVPRPEGTENSALPTGRIDVICYGLRILNRAKTPPFYIEDGIDVDENLRLRYRYLDLRRPEMQLTLEMRHRTVKAVRDYLDQKGFLEIETPMLTSSTPEGARDYLVPSRVNPGRFYALPQSPQLFKQILMVAGMDRYFQIVRCFRDEDLRADRQPEFTQIDMELSFVDVDDVISLTEEMVVRICSEAIGLKPELPFPRLSYQEAMDRYGSDKPDTRFGLELADISDVALNCGFKVFSSAAASGGLVKGINAKGCGGFSRKDIDDLTAFASIYKAKGLAYFIVTAEGVKSPIAKFFGPQEIDTILTRLDAREGDLLLFVADSPGVAYAALGALRVHLAERLNLIPENLFNFLWVTDFPLLDYDQEEQRFVAMHHPFTSPREEDLGLLESDPGNVRARAYDLVLNGIEVGGGSIRIHRRDIQEKMFKAIGFTPEEAVDKFGYMLEAFEYGTPPHGGIAFGLDRLVMLLAGRKTIRDVIPFPKTQSAACLMTGAPGPVDPVQLKELHIRTEVKQPRTAKQG</sequence>
<evidence type="ECO:0000313" key="10">
    <source>
        <dbReference type="Proteomes" id="UP000239549"/>
    </source>
</evidence>
<dbReference type="EMBL" id="BFAV01000130">
    <property type="protein sequence ID" value="GBF34262.1"/>
    <property type="molecule type" value="Genomic_DNA"/>
</dbReference>
<dbReference type="CDD" id="cd04317">
    <property type="entry name" value="EcAspRS_like_N"/>
    <property type="match status" value="1"/>
</dbReference>
<dbReference type="EC" id="6.1.1.23" evidence="7"/>
<dbReference type="SUPFAM" id="SSF55261">
    <property type="entry name" value="GAD domain-like"/>
    <property type="match status" value="1"/>
</dbReference>
<feature type="binding site" evidence="7">
    <location>
        <position position="237"/>
    </location>
    <ligand>
        <name>ATP</name>
        <dbReference type="ChEBI" id="CHEBI:30616"/>
    </ligand>
</feature>
<dbReference type="NCBIfam" id="NF001750">
    <property type="entry name" value="PRK00476.1"/>
    <property type="match status" value="1"/>
</dbReference>
<dbReference type="AlphaFoldDB" id="A0A2L2XDP8"/>
<dbReference type="OrthoDB" id="9802326at2"/>
<evidence type="ECO:0000256" key="7">
    <source>
        <dbReference type="HAMAP-Rule" id="MF_00044"/>
    </source>
</evidence>
<feature type="domain" description="Aminoacyl-transfer RNA synthetases class-II family profile" evidence="8">
    <location>
        <begin position="149"/>
        <end position="560"/>
    </location>
</feature>
<name>A0A2L2XDP8_9FIRM</name>
<dbReference type="Gene3D" id="3.30.1360.30">
    <property type="entry name" value="GAD-like domain"/>
    <property type="match status" value="1"/>
</dbReference>
<evidence type="ECO:0000256" key="2">
    <source>
        <dbReference type="ARBA" id="ARBA00022598"/>
    </source>
</evidence>
<evidence type="ECO:0000256" key="3">
    <source>
        <dbReference type="ARBA" id="ARBA00022741"/>
    </source>
</evidence>
<keyword evidence="7" id="KW-0963">Cytoplasm</keyword>
<keyword evidence="4 7" id="KW-0067">ATP-binding</keyword>
<protein>
    <recommendedName>
        <fullName evidence="7">Aspartate--tRNA(Asp/Asn) ligase</fullName>
        <ecNumber evidence="7">6.1.1.23</ecNumber>
    </recommendedName>
    <alternativeName>
        <fullName evidence="7">Aspartyl-tRNA synthetase</fullName>
        <shortName evidence="7">AspRS</shortName>
    </alternativeName>
    <alternativeName>
        <fullName evidence="7">Non-discriminating aspartyl-tRNA synthetase</fullName>
        <shortName evidence="7">ND-AspRS</shortName>
    </alternativeName>
</protein>
<dbReference type="InterPro" id="IPR029351">
    <property type="entry name" value="GAD_dom"/>
</dbReference>
<dbReference type="GO" id="GO:0050560">
    <property type="term" value="F:aspartate-tRNA(Asn) ligase activity"/>
    <property type="evidence" value="ECO:0007669"/>
    <property type="project" value="UniProtKB-EC"/>
</dbReference>
<feature type="binding site" evidence="7">
    <location>
        <position position="489"/>
    </location>
    <ligand>
        <name>ATP</name>
        <dbReference type="ChEBI" id="CHEBI:30616"/>
    </ligand>
</feature>
<dbReference type="InterPro" id="IPR006195">
    <property type="entry name" value="aa-tRNA-synth_II"/>
</dbReference>
<evidence type="ECO:0000256" key="6">
    <source>
        <dbReference type="ARBA" id="ARBA00023146"/>
    </source>
</evidence>
<dbReference type="GO" id="GO:0005737">
    <property type="term" value="C:cytoplasm"/>
    <property type="evidence" value="ECO:0007669"/>
    <property type="project" value="UniProtKB-SubCell"/>
</dbReference>
<feature type="binding site" evidence="7">
    <location>
        <position position="455"/>
    </location>
    <ligand>
        <name>L-aspartate</name>
        <dbReference type="ChEBI" id="CHEBI:29991"/>
    </ligand>
</feature>
<dbReference type="GO" id="GO:0004815">
    <property type="term" value="F:aspartate-tRNA ligase activity"/>
    <property type="evidence" value="ECO:0007669"/>
    <property type="project" value="UniProtKB-UniRule"/>
</dbReference>
<feature type="site" description="Important for tRNA non-discrimination" evidence="7">
    <location>
        <position position="90"/>
    </location>
</feature>
<dbReference type="PRINTS" id="PR01042">
    <property type="entry name" value="TRNASYNTHASP"/>
</dbReference>
<comment type="similarity">
    <text evidence="1 7">Belongs to the class-II aminoacyl-tRNA synthetase family. Type 1 subfamily.</text>
</comment>
<dbReference type="GO" id="GO:0140096">
    <property type="term" value="F:catalytic activity, acting on a protein"/>
    <property type="evidence" value="ECO:0007669"/>
    <property type="project" value="UniProtKB-ARBA"/>
</dbReference>
<comment type="subcellular location">
    <subcellularLocation>
        <location evidence="7">Cytoplasm</location>
    </subcellularLocation>
</comment>
<feature type="binding site" evidence="7">
    <location>
        <position position="182"/>
    </location>
    <ligand>
        <name>L-aspartate</name>
        <dbReference type="ChEBI" id="CHEBI:29991"/>
    </ligand>
</feature>
<dbReference type="InterPro" id="IPR012340">
    <property type="entry name" value="NA-bd_OB-fold"/>
</dbReference>
<dbReference type="InterPro" id="IPR047089">
    <property type="entry name" value="Asp-tRNA-ligase_1_N"/>
</dbReference>
<dbReference type="PROSITE" id="PS50862">
    <property type="entry name" value="AA_TRNA_LIGASE_II"/>
    <property type="match status" value="1"/>
</dbReference>